<gene>
    <name evidence="3" type="primary">CSON012488</name>
    <name evidence="2" type="synonym">CSON009439</name>
</gene>
<feature type="region of interest" description="Disordered" evidence="1">
    <location>
        <begin position="1"/>
        <end position="27"/>
    </location>
</feature>
<accession>A0A336M9J5</accession>
<dbReference type="EMBL" id="UFQT01000374">
    <property type="protein sequence ID" value="SSX23670.1"/>
    <property type="molecule type" value="Genomic_DNA"/>
</dbReference>
<reference evidence="3" key="2">
    <citation type="submission" date="2018-07" db="EMBL/GenBank/DDBJ databases">
        <authorList>
            <person name="Quirk P.G."/>
            <person name="Krulwich T.A."/>
        </authorList>
    </citation>
    <scope>NUCLEOTIDE SEQUENCE</scope>
</reference>
<proteinExistence type="predicted"/>
<feature type="region of interest" description="Disordered" evidence="1">
    <location>
        <begin position="218"/>
        <end position="264"/>
    </location>
</feature>
<evidence type="ECO:0000256" key="1">
    <source>
        <dbReference type="SAM" id="MobiDB-lite"/>
    </source>
</evidence>
<dbReference type="VEuPathDB" id="VectorBase:CSON012488"/>
<organism evidence="3">
    <name type="scientific">Culicoides sonorensis</name>
    <name type="common">Biting midge</name>
    <dbReference type="NCBI Taxonomy" id="179676"/>
    <lineage>
        <taxon>Eukaryota</taxon>
        <taxon>Metazoa</taxon>
        <taxon>Ecdysozoa</taxon>
        <taxon>Arthropoda</taxon>
        <taxon>Hexapoda</taxon>
        <taxon>Insecta</taxon>
        <taxon>Pterygota</taxon>
        <taxon>Neoptera</taxon>
        <taxon>Endopterygota</taxon>
        <taxon>Diptera</taxon>
        <taxon>Nematocera</taxon>
        <taxon>Chironomoidea</taxon>
        <taxon>Ceratopogonidae</taxon>
        <taxon>Ceratopogoninae</taxon>
        <taxon>Culicoides</taxon>
        <taxon>Monoculicoides</taxon>
    </lineage>
</organism>
<feature type="compositionally biased region" description="Basic and acidic residues" evidence="1">
    <location>
        <begin position="221"/>
        <end position="236"/>
    </location>
</feature>
<evidence type="ECO:0000313" key="3">
    <source>
        <dbReference type="EMBL" id="SSX25579.1"/>
    </source>
</evidence>
<feature type="compositionally biased region" description="Low complexity" evidence="1">
    <location>
        <begin position="8"/>
        <end position="20"/>
    </location>
</feature>
<dbReference type="AlphaFoldDB" id="A0A336M9J5"/>
<evidence type="ECO:0000313" key="2">
    <source>
        <dbReference type="EMBL" id="SSX03304.1"/>
    </source>
</evidence>
<protein>
    <submittedName>
        <fullName evidence="2">CSON009439 protein</fullName>
    </submittedName>
    <submittedName>
        <fullName evidence="3">CSON012488 protein</fullName>
    </submittedName>
</protein>
<dbReference type="EMBL" id="UFQT01000596">
    <property type="protein sequence ID" value="SSX25579.1"/>
    <property type="molecule type" value="Genomic_DNA"/>
</dbReference>
<dbReference type="EMBL" id="UFQS01000374">
    <property type="protein sequence ID" value="SSX03304.1"/>
    <property type="molecule type" value="Genomic_DNA"/>
</dbReference>
<name>A0A336M9J5_CULSO</name>
<sequence length="275" mass="31455">MHDMPSENYNNLNATTNNQTRGRSGSRKKPFLFLTNLLRKKKILEIDDIMFDREMNHRARSEPSVVGFSCKRLAVTGPTSPAISTLSLTPGRYRNIDEDMQALRISRQDNPFVQKVLASRESLVDSIEEIVSDDATLMSQEEYISEMDQDPFAMPEVQAHMIRSPPPTSWPRSPRFSLFNFPQENNFTVSSQSSEESSKSAFYINSHSKLDDIFSSSLSARNRDGNSNERSKESKGFYKKTQSIPRPHSAHNTDAARLPRPHSQMDETFCTRYYK</sequence>
<reference evidence="2" key="1">
    <citation type="submission" date="2018-04" db="EMBL/GenBank/DDBJ databases">
        <authorList>
            <person name="Go L.Y."/>
            <person name="Mitchell J.A."/>
        </authorList>
    </citation>
    <scope>NUCLEOTIDE SEQUENCE</scope>
    <source>
        <tissue evidence="2">Whole organism</tissue>
    </source>
</reference>
<dbReference type="VEuPathDB" id="VectorBase:CSON009439"/>